<evidence type="ECO:0000313" key="3">
    <source>
        <dbReference type="Proteomes" id="UP001600888"/>
    </source>
</evidence>
<evidence type="ECO:0000313" key="2">
    <source>
        <dbReference type="EMBL" id="KAL2287146.1"/>
    </source>
</evidence>
<evidence type="ECO:0000256" key="1">
    <source>
        <dbReference type="SAM" id="MobiDB-lite"/>
    </source>
</evidence>
<organism evidence="2 3">
    <name type="scientific">Diaporthe vaccinii</name>
    <dbReference type="NCBI Taxonomy" id="105482"/>
    <lineage>
        <taxon>Eukaryota</taxon>
        <taxon>Fungi</taxon>
        <taxon>Dikarya</taxon>
        <taxon>Ascomycota</taxon>
        <taxon>Pezizomycotina</taxon>
        <taxon>Sordariomycetes</taxon>
        <taxon>Sordariomycetidae</taxon>
        <taxon>Diaporthales</taxon>
        <taxon>Diaporthaceae</taxon>
        <taxon>Diaporthe</taxon>
        <taxon>Diaporthe eres species complex</taxon>
    </lineage>
</organism>
<reference evidence="2 3" key="1">
    <citation type="submission" date="2024-03" db="EMBL/GenBank/DDBJ databases">
        <title>A high-quality draft genome sequence of Diaporthe vaccinii, a causative agent of upright dieback and viscid rot disease in cranberry plants.</title>
        <authorList>
            <person name="Sarrasin M."/>
            <person name="Lang B.F."/>
            <person name="Burger G."/>
        </authorList>
    </citation>
    <scope>NUCLEOTIDE SEQUENCE [LARGE SCALE GENOMIC DNA]</scope>
    <source>
        <strain evidence="2 3">IS7</strain>
    </source>
</reference>
<keyword evidence="3" id="KW-1185">Reference proteome</keyword>
<feature type="region of interest" description="Disordered" evidence="1">
    <location>
        <begin position="1"/>
        <end position="20"/>
    </location>
</feature>
<proteinExistence type="predicted"/>
<protein>
    <submittedName>
        <fullName evidence="2">Uncharacterized protein</fullName>
    </submittedName>
</protein>
<dbReference type="Proteomes" id="UP001600888">
    <property type="component" value="Unassembled WGS sequence"/>
</dbReference>
<gene>
    <name evidence="2" type="ORF">FJTKL_06146</name>
</gene>
<accession>A0ABR4EXH7</accession>
<comment type="caution">
    <text evidence="2">The sequence shown here is derived from an EMBL/GenBank/DDBJ whole genome shotgun (WGS) entry which is preliminary data.</text>
</comment>
<name>A0ABR4EXH7_9PEZI</name>
<sequence>MAGGLSLTRSPPGLEAAQPLPCGEDIPDAIELYARKPEALVGARQSPAGNYKPTGTPLVPQTFYQKTKYLEKDSVFAVKDDLVINFYLLSGNSNLKATFDLECGIRLAVVKS</sequence>
<dbReference type="EMBL" id="JBAWTH010000021">
    <property type="protein sequence ID" value="KAL2287146.1"/>
    <property type="molecule type" value="Genomic_DNA"/>
</dbReference>